<evidence type="ECO:0000256" key="1">
    <source>
        <dbReference type="ARBA" id="ARBA00001946"/>
    </source>
</evidence>
<evidence type="ECO:0000256" key="6">
    <source>
        <dbReference type="ARBA" id="ARBA00008391"/>
    </source>
</evidence>
<evidence type="ECO:0000256" key="2">
    <source>
        <dbReference type="ARBA" id="ARBA00002049"/>
    </source>
</evidence>
<dbReference type="NCBIfam" id="TIGR01203">
    <property type="entry name" value="HGPRTase"/>
    <property type="match status" value="1"/>
</dbReference>
<dbReference type="AlphaFoldDB" id="A0A0D1AF47"/>
<comment type="caution">
    <text evidence="18">The sequence shown here is derived from an EMBL/GenBank/DDBJ whole genome shotgun (WGS) entry which is preliminary data.</text>
</comment>
<sequence>MDLISRDIEKILISEEKIQNKINELGEQISKDYDGKDLMLIGILKGSVPFMADLLKRITIPCTMDFMAVSSYGNSTTSSGVVRILKDLDFEIEGKDILIVEDIIDSGITLKYLLENLRARKPASINIACLLNKEERRKAEIDVHYLGFNVPDYFLVGYGLDFAEKYRNLPYIGILKEEVYK</sequence>
<evidence type="ECO:0000256" key="13">
    <source>
        <dbReference type="ARBA" id="ARBA00022842"/>
    </source>
</evidence>
<dbReference type="GO" id="GO:0032264">
    <property type="term" value="P:IMP salvage"/>
    <property type="evidence" value="ECO:0007669"/>
    <property type="project" value="UniProtKB-UniPathway"/>
</dbReference>
<comment type="pathway">
    <text evidence="5">Purine metabolism; GMP biosynthesis via salvage pathway; GMP from guanine: step 1/1.</text>
</comment>
<comment type="catalytic activity">
    <reaction evidence="14">
        <text>GMP + diphosphate = guanine + 5-phospho-alpha-D-ribose 1-diphosphate</text>
        <dbReference type="Rhea" id="RHEA:25424"/>
        <dbReference type="ChEBI" id="CHEBI:16235"/>
        <dbReference type="ChEBI" id="CHEBI:33019"/>
        <dbReference type="ChEBI" id="CHEBI:58017"/>
        <dbReference type="ChEBI" id="CHEBI:58115"/>
        <dbReference type="EC" id="2.4.2.8"/>
    </reaction>
    <physiologicalReaction direction="right-to-left" evidence="14">
        <dbReference type="Rhea" id="RHEA:25426"/>
    </physiologicalReaction>
</comment>
<evidence type="ECO:0000256" key="10">
    <source>
        <dbReference type="ARBA" id="ARBA00022723"/>
    </source>
</evidence>
<dbReference type="RefSeq" id="WP_003488241.1">
    <property type="nucleotide sequence ID" value="NZ_JXSU01000009.1"/>
</dbReference>
<comment type="catalytic activity">
    <reaction evidence="15">
        <text>IMP + diphosphate = hypoxanthine + 5-phospho-alpha-D-ribose 1-diphosphate</text>
        <dbReference type="Rhea" id="RHEA:17973"/>
        <dbReference type="ChEBI" id="CHEBI:17368"/>
        <dbReference type="ChEBI" id="CHEBI:33019"/>
        <dbReference type="ChEBI" id="CHEBI:58017"/>
        <dbReference type="ChEBI" id="CHEBI:58053"/>
        <dbReference type="EC" id="2.4.2.8"/>
    </reaction>
    <physiologicalReaction direction="right-to-left" evidence="15">
        <dbReference type="Rhea" id="RHEA:17975"/>
    </physiologicalReaction>
</comment>
<comment type="similarity">
    <text evidence="6 16">Belongs to the purine/pyrimidine phosphoribosyltransferase family.</text>
</comment>
<dbReference type="UniPathway" id="UPA00591">
    <property type="reaction ID" value="UER00648"/>
</dbReference>
<organism evidence="18 19">
    <name type="scientific">Clostridium botulinum B2 450</name>
    <dbReference type="NCBI Taxonomy" id="1379739"/>
    <lineage>
        <taxon>Bacteria</taxon>
        <taxon>Bacillati</taxon>
        <taxon>Bacillota</taxon>
        <taxon>Clostridia</taxon>
        <taxon>Eubacteriales</taxon>
        <taxon>Clostridiaceae</taxon>
        <taxon>Clostridium</taxon>
    </lineage>
</organism>
<keyword evidence="13 16" id="KW-0460">Magnesium</keyword>
<evidence type="ECO:0000256" key="14">
    <source>
        <dbReference type="ARBA" id="ARBA00048811"/>
    </source>
</evidence>
<dbReference type="GO" id="GO:0004422">
    <property type="term" value="F:hypoxanthine phosphoribosyltransferase activity"/>
    <property type="evidence" value="ECO:0007669"/>
    <property type="project" value="InterPro"/>
</dbReference>
<dbReference type="PANTHER" id="PTHR43340">
    <property type="entry name" value="HYPOXANTHINE-GUANINE PHOSPHORIBOSYLTRANSFERASE"/>
    <property type="match status" value="1"/>
</dbReference>
<keyword evidence="9 16" id="KW-0808">Transferase</keyword>
<proteinExistence type="inferred from homology"/>
<dbReference type="EMBL" id="JXSU01000009">
    <property type="protein sequence ID" value="KIS21809.1"/>
    <property type="molecule type" value="Genomic_DNA"/>
</dbReference>
<dbReference type="GO" id="GO:0006178">
    <property type="term" value="P:guanine salvage"/>
    <property type="evidence" value="ECO:0007669"/>
    <property type="project" value="TreeGrafter"/>
</dbReference>
<comment type="subcellular location">
    <subcellularLocation>
        <location evidence="3 16">Cytoplasm</location>
    </subcellularLocation>
</comment>
<feature type="domain" description="Phosphoribosyltransferase" evidence="17">
    <location>
        <begin position="17"/>
        <end position="162"/>
    </location>
</feature>
<comment type="pathway">
    <text evidence="4 16">Purine metabolism; IMP biosynthesis via salvage pathway; IMP from hypoxanthine: step 1/1.</text>
</comment>
<evidence type="ECO:0000256" key="12">
    <source>
        <dbReference type="ARBA" id="ARBA00022741"/>
    </source>
</evidence>
<evidence type="ECO:0000256" key="5">
    <source>
        <dbReference type="ARBA" id="ARBA00004676"/>
    </source>
</evidence>
<evidence type="ECO:0000256" key="4">
    <source>
        <dbReference type="ARBA" id="ARBA00004669"/>
    </source>
</evidence>
<evidence type="ECO:0000256" key="8">
    <source>
        <dbReference type="ARBA" id="ARBA00022676"/>
    </source>
</evidence>
<dbReference type="GO" id="GO:0000287">
    <property type="term" value="F:magnesium ion binding"/>
    <property type="evidence" value="ECO:0007669"/>
    <property type="project" value="TreeGrafter"/>
</dbReference>
<dbReference type="Proteomes" id="UP000032250">
    <property type="component" value="Unassembled WGS sequence"/>
</dbReference>
<comment type="cofactor">
    <cofactor evidence="1 16">
        <name>Mg(2+)</name>
        <dbReference type="ChEBI" id="CHEBI:18420"/>
    </cofactor>
</comment>
<dbReference type="HOGENOM" id="CLU_073615_0_0_9"/>
<evidence type="ECO:0000256" key="15">
    <source>
        <dbReference type="ARBA" id="ARBA00049402"/>
    </source>
</evidence>
<evidence type="ECO:0000256" key="3">
    <source>
        <dbReference type="ARBA" id="ARBA00004496"/>
    </source>
</evidence>
<dbReference type="PANTHER" id="PTHR43340:SF1">
    <property type="entry name" value="HYPOXANTHINE PHOSPHORIBOSYLTRANSFERASE"/>
    <property type="match status" value="1"/>
</dbReference>
<dbReference type="Gene3D" id="3.40.50.2020">
    <property type="match status" value="1"/>
</dbReference>
<keyword evidence="11 16" id="KW-0660">Purine salvage</keyword>
<evidence type="ECO:0000256" key="9">
    <source>
        <dbReference type="ARBA" id="ARBA00022679"/>
    </source>
</evidence>
<dbReference type="FunFam" id="3.40.50.2020:FF:000006">
    <property type="entry name" value="Hypoxanthine phosphoribosyltransferase"/>
    <property type="match status" value="1"/>
</dbReference>
<dbReference type="InterPro" id="IPR050408">
    <property type="entry name" value="HGPRT"/>
</dbReference>
<dbReference type="PATRIC" id="fig|1379739.3.peg.4066"/>
<comment type="function">
    <text evidence="2">Purine salvage pathway enzyme that catalyzes the transfer of the ribosyl-5-phosphate group from 5-phospho-alpha-D-ribose 1-diphosphate (PRPP) to the N9 position of the 6-oxopurines hypoxanthine and guanine to form the corresponding ribonucleotides IMP (inosine 5'-monophosphate) and GMP (guanosine 5'-monophosphate), with the release of PPi.</text>
</comment>
<dbReference type="InterPro" id="IPR000836">
    <property type="entry name" value="PRTase_dom"/>
</dbReference>
<evidence type="ECO:0000256" key="7">
    <source>
        <dbReference type="ARBA" id="ARBA00022490"/>
    </source>
</evidence>
<dbReference type="GO" id="GO:0005829">
    <property type="term" value="C:cytosol"/>
    <property type="evidence" value="ECO:0007669"/>
    <property type="project" value="TreeGrafter"/>
</dbReference>
<protein>
    <recommendedName>
        <fullName evidence="16">Hypoxanthine phosphoribosyltransferase</fullName>
        <ecNumber evidence="16">2.4.2.8</ecNumber>
    </recommendedName>
</protein>
<evidence type="ECO:0000256" key="16">
    <source>
        <dbReference type="RuleBase" id="RU364099"/>
    </source>
</evidence>
<keyword evidence="8 16" id="KW-0328">Glycosyltransferase</keyword>
<dbReference type="GO" id="GO:0032263">
    <property type="term" value="P:GMP salvage"/>
    <property type="evidence" value="ECO:0007669"/>
    <property type="project" value="TreeGrafter"/>
</dbReference>
<keyword evidence="7 16" id="KW-0963">Cytoplasm</keyword>
<name>A0A0D1AF47_CLOBO</name>
<reference evidence="18 19" key="1">
    <citation type="submission" date="2014-06" db="EMBL/GenBank/DDBJ databases">
        <title>Genome characterization of distinct group I Clostridium botulinum lineages.</title>
        <authorList>
            <person name="Giordani F."/>
            <person name="Anselmo A."/>
            <person name="Fillo S."/>
            <person name="Palozzi A.M."/>
            <person name="Fortunato A."/>
            <person name="Gentile B."/>
            <person name="Ciammaruconi A."/>
            <person name="Anniballi F."/>
            <person name="De Medici D."/>
            <person name="Lista F."/>
        </authorList>
    </citation>
    <scope>NUCLEOTIDE SEQUENCE [LARGE SCALE GENOMIC DNA]</scope>
    <source>
        <strain evidence="18 19">B2 450</strain>
    </source>
</reference>
<dbReference type="CDD" id="cd06223">
    <property type="entry name" value="PRTases_typeI"/>
    <property type="match status" value="1"/>
</dbReference>
<dbReference type="EC" id="2.4.2.8" evidence="16"/>
<dbReference type="GO" id="GO:0046100">
    <property type="term" value="P:hypoxanthine metabolic process"/>
    <property type="evidence" value="ECO:0007669"/>
    <property type="project" value="TreeGrafter"/>
</dbReference>
<keyword evidence="10 16" id="KW-0479">Metal-binding</keyword>
<evidence type="ECO:0000259" key="17">
    <source>
        <dbReference type="Pfam" id="PF00156"/>
    </source>
</evidence>
<gene>
    <name evidence="18" type="ORF">N495_18460</name>
</gene>
<dbReference type="GO" id="GO:0000166">
    <property type="term" value="F:nucleotide binding"/>
    <property type="evidence" value="ECO:0007669"/>
    <property type="project" value="UniProtKB-KW"/>
</dbReference>
<accession>A0A0D1AF47</accession>
<dbReference type="Pfam" id="PF00156">
    <property type="entry name" value="Pribosyltran"/>
    <property type="match status" value="1"/>
</dbReference>
<dbReference type="InterPro" id="IPR005904">
    <property type="entry name" value="Hxn_phspho_trans"/>
</dbReference>
<dbReference type="GO" id="GO:0006166">
    <property type="term" value="P:purine ribonucleoside salvage"/>
    <property type="evidence" value="ECO:0007669"/>
    <property type="project" value="UniProtKB-KW"/>
</dbReference>
<dbReference type="SUPFAM" id="SSF53271">
    <property type="entry name" value="PRTase-like"/>
    <property type="match status" value="1"/>
</dbReference>
<dbReference type="GO" id="GO:0052657">
    <property type="term" value="F:guanine phosphoribosyltransferase activity"/>
    <property type="evidence" value="ECO:0007669"/>
    <property type="project" value="UniProtKB-ARBA"/>
</dbReference>
<dbReference type="OrthoDB" id="9802824at2"/>
<dbReference type="InterPro" id="IPR029057">
    <property type="entry name" value="PRTase-like"/>
</dbReference>
<keyword evidence="12 16" id="KW-0547">Nucleotide-binding</keyword>
<evidence type="ECO:0000313" key="19">
    <source>
        <dbReference type="Proteomes" id="UP000032250"/>
    </source>
</evidence>
<evidence type="ECO:0000313" key="18">
    <source>
        <dbReference type="EMBL" id="KIS21809.1"/>
    </source>
</evidence>
<evidence type="ECO:0000256" key="11">
    <source>
        <dbReference type="ARBA" id="ARBA00022726"/>
    </source>
</evidence>